<keyword evidence="3" id="KW-1185">Reference proteome</keyword>
<comment type="caution">
    <text evidence="2">The sequence shown here is derived from an EMBL/GenBank/DDBJ whole genome shotgun (WGS) entry which is preliminary data.</text>
</comment>
<sequence>MHNPNQELATPQQHLTTDLNSAASCTQSIAPVGSNALGSPAPRVAGEDQRQGAPVHRDAAEGEPHPGREDQHNCHTARCTHAAPSKLHVRQRERLRAENKRMHQPSCRMNDAEYQLLVHAASACRMSIAKFLAHAALSAAHDLDRTEAEIATRREIAGELFALRRHLGQIGNNVNQVAKALNSGADAPHARTVLDAVHRAAERVDAFTQTYVETETATG</sequence>
<protein>
    <recommendedName>
        <fullName evidence="4">Bacterial mobilisation domain-containing protein</fullName>
    </recommendedName>
</protein>
<name>A0ABQ3NUW9_STRVG</name>
<evidence type="ECO:0000313" key="3">
    <source>
        <dbReference type="Proteomes" id="UP000660554"/>
    </source>
</evidence>
<evidence type="ECO:0008006" key="4">
    <source>
        <dbReference type="Google" id="ProtNLM"/>
    </source>
</evidence>
<evidence type="ECO:0000256" key="1">
    <source>
        <dbReference type="SAM" id="MobiDB-lite"/>
    </source>
</evidence>
<dbReference type="Proteomes" id="UP000660554">
    <property type="component" value="Unassembled WGS sequence"/>
</dbReference>
<feature type="compositionally biased region" description="Basic and acidic residues" evidence="1">
    <location>
        <begin position="45"/>
        <end position="73"/>
    </location>
</feature>
<gene>
    <name evidence="2" type="ORF">Scinn_60320</name>
</gene>
<dbReference type="Pfam" id="PF21983">
    <property type="entry name" value="NikA-like"/>
    <property type="match status" value="1"/>
</dbReference>
<dbReference type="GeneID" id="86959303"/>
<dbReference type="EMBL" id="BNDV01000016">
    <property type="protein sequence ID" value="GHI16569.1"/>
    <property type="molecule type" value="Genomic_DNA"/>
</dbReference>
<organism evidence="2 3">
    <name type="scientific">Streptomyces virginiae</name>
    <name type="common">Streptomyces cinnamonensis</name>
    <dbReference type="NCBI Taxonomy" id="1961"/>
    <lineage>
        <taxon>Bacteria</taxon>
        <taxon>Bacillati</taxon>
        <taxon>Actinomycetota</taxon>
        <taxon>Actinomycetes</taxon>
        <taxon>Kitasatosporales</taxon>
        <taxon>Streptomycetaceae</taxon>
        <taxon>Streptomyces</taxon>
    </lineage>
</organism>
<dbReference type="InterPro" id="IPR053842">
    <property type="entry name" value="NikA-like"/>
</dbReference>
<feature type="region of interest" description="Disordered" evidence="1">
    <location>
        <begin position="30"/>
        <end position="90"/>
    </location>
</feature>
<proteinExistence type="predicted"/>
<accession>A0ABQ3NUW9</accession>
<evidence type="ECO:0000313" key="2">
    <source>
        <dbReference type="EMBL" id="GHI16569.1"/>
    </source>
</evidence>
<reference evidence="3" key="1">
    <citation type="submission" date="2020-09" db="EMBL/GenBank/DDBJ databases">
        <title>Whole genome shotgun sequence of Streptomyces cinnamonensis NBRC 15873.</title>
        <authorList>
            <person name="Komaki H."/>
            <person name="Tamura T."/>
        </authorList>
    </citation>
    <scope>NUCLEOTIDE SEQUENCE [LARGE SCALE GENOMIC DNA]</scope>
    <source>
        <strain evidence="3">NBRC 15873</strain>
    </source>
</reference>
<dbReference type="RefSeq" id="WP_245386125.1">
    <property type="nucleotide sequence ID" value="NZ_BMRU01000009.1"/>
</dbReference>